<dbReference type="AlphaFoldDB" id="A0A8J9V796"/>
<reference evidence="3" key="1">
    <citation type="submission" date="2021-12" db="EMBL/GenBank/DDBJ databases">
        <authorList>
            <person name="Martin H S."/>
        </authorList>
    </citation>
    <scope>NUCLEOTIDE SEQUENCE</scope>
</reference>
<feature type="compositionally biased region" description="Basic and acidic residues" evidence="1">
    <location>
        <begin position="199"/>
        <end position="245"/>
    </location>
</feature>
<dbReference type="Proteomes" id="UP000838878">
    <property type="component" value="Chromosome 9"/>
</dbReference>
<protein>
    <submittedName>
        <fullName evidence="3">Uncharacterized protein</fullName>
    </submittedName>
</protein>
<evidence type="ECO:0000313" key="4">
    <source>
        <dbReference type="Proteomes" id="UP000838878"/>
    </source>
</evidence>
<name>A0A8J9V796_9NEOP</name>
<feature type="signal peptide" evidence="2">
    <location>
        <begin position="1"/>
        <end position="17"/>
    </location>
</feature>
<feature type="compositionally biased region" description="Basic and acidic residues" evidence="1">
    <location>
        <begin position="285"/>
        <end position="322"/>
    </location>
</feature>
<evidence type="ECO:0000256" key="2">
    <source>
        <dbReference type="SAM" id="SignalP"/>
    </source>
</evidence>
<feature type="chain" id="PRO_5035465882" evidence="2">
    <location>
        <begin position="18"/>
        <end position="332"/>
    </location>
</feature>
<evidence type="ECO:0000313" key="3">
    <source>
        <dbReference type="EMBL" id="CAH0731419.1"/>
    </source>
</evidence>
<evidence type="ECO:0000256" key="1">
    <source>
        <dbReference type="SAM" id="MobiDB-lite"/>
    </source>
</evidence>
<accession>A0A8J9V796</accession>
<feature type="region of interest" description="Disordered" evidence="1">
    <location>
        <begin position="160"/>
        <end position="332"/>
    </location>
</feature>
<sequence>MLRGFAFTLLVTLGVSCMKMRETVERTVMVRTTGSDLQPAATGFIYKKQNDGEESVIEMGESEVMEQLSKLYTEPQSYVAPIPIKKAFENKNGENKEKSKDDERIIPVKEKAEDDHVGHVDGIADDDYKKIFDEYSAHYGDNTSYEDYLRSLGHFEDGYKGGSKQDDEGYKDKNYYKNGGTGDYHNEKYESYSFSGNGSHEDSDGDADRHHYDNRKIHKGHNDANSKEKSDGYRKVFNKDQKYKDYGPYGNDGKTFQNYGSVHHGLGYGKDDSHESGHHAGILVKQDEDDKASGEHEHNQSAEDESSQEKHGDFGSESRQITDHGYGFKIKH</sequence>
<feature type="compositionally biased region" description="Basic and acidic residues" evidence="1">
    <location>
        <begin position="160"/>
        <end position="175"/>
    </location>
</feature>
<feature type="compositionally biased region" description="Basic and acidic residues" evidence="1">
    <location>
        <begin position="269"/>
        <end position="278"/>
    </location>
</feature>
<dbReference type="OrthoDB" id="6432502at2759"/>
<feature type="region of interest" description="Disordered" evidence="1">
    <location>
        <begin position="90"/>
        <end position="120"/>
    </location>
</feature>
<feature type="compositionally biased region" description="Basic and acidic residues" evidence="1">
    <location>
        <begin position="90"/>
        <end position="119"/>
    </location>
</feature>
<keyword evidence="2" id="KW-0732">Signal</keyword>
<organism evidence="3 4">
    <name type="scientific">Brenthis ino</name>
    <name type="common">lesser marbled fritillary</name>
    <dbReference type="NCBI Taxonomy" id="405034"/>
    <lineage>
        <taxon>Eukaryota</taxon>
        <taxon>Metazoa</taxon>
        <taxon>Ecdysozoa</taxon>
        <taxon>Arthropoda</taxon>
        <taxon>Hexapoda</taxon>
        <taxon>Insecta</taxon>
        <taxon>Pterygota</taxon>
        <taxon>Neoptera</taxon>
        <taxon>Endopterygota</taxon>
        <taxon>Lepidoptera</taxon>
        <taxon>Glossata</taxon>
        <taxon>Ditrysia</taxon>
        <taxon>Papilionoidea</taxon>
        <taxon>Nymphalidae</taxon>
        <taxon>Heliconiinae</taxon>
        <taxon>Argynnini</taxon>
        <taxon>Brenthis</taxon>
    </lineage>
</organism>
<feature type="non-terminal residue" evidence="3">
    <location>
        <position position="332"/>
    </location>
</feature>
<gene>
    <name evidence="3" type="ORF">BINO364_LOCUS16296</name>
</gene>
<proteinExistence type="predicted"/>
<keyword evidence="4" id="KW-1185">Reference proteome</keyword>
<dbReference type="PROSITE" id="PS51257">
    <property type="entry name" value="PROKAR_LIPOPROTEIN"/>
    <property type="match status" value="1"/>
</dbReference>
<dbReference type="EMBL" id="OV170229">
    <property type="protein sequence ID" value="CAH0731419.1"/>
    <property type="molecule type" value="Genomic_DNA"/>
</dbReference>